<dbReference type="CDD" id="cd01647">
    <property type="entry name" value="RT_LTR"/>
    <property type="match status" value="1"/>
</dbReference>
<organism evidence="4 5">
    <name type="scientific">Arabidopsis suecica</name>
    <name type="common">Swedish thale-cress</name>
    <name type="synonym">Cardaminopsis suecica</name>
    <dbReference type="NCBI Taxonomy" id="45249"/>
    <lineage>
        <taxon>Eukaryota</taxon>
        <taxon>Viridiplantae</taxon>
        <taxon>Streptophyta</taxon>
        <taxon>Embryophyta</taxon>
        <taxon>Tracheophyta</taxon>
        <taxon>Spermatophyta</taxon>
        <taxon>Magnoliopsida</taxon>
        <taxon>eudicotyledons</taxon>
        <taxon>Gunneridae</taxon>
        <taxon>Pentapetalae</taxon>
        <taxon>rosids</taxon>
        <taxon>malvids</taxon>
        <taxon>Brassicales</taxon>
        <taxon>Brassicaceae</taxon>
        <taxon>Camelineae</taxon>
        <taxon>Arabidopsis</taxon>
    </lineage>
</organism>
<dbReference type="CDD" id="cd00303">
    <property type="entry name" value="retropepsin_like"/>
    <property type="match status" value="1"/>
</dbReference>
<dbReference type="GO" id="GO:0004523">
    <property type="term" value="F:RNA-DNA hybrid ribonuclease activity"/>
    <property type="evidence" value="ECO:0007669"/>
    <property type="project" value="InterPro"/>
</dbReference>
<dbReference type="PROSITE" id="PS50994">
    <property type="entry name" value="INTEGRASE"/>
    <property type="match status" value="1"/>
</dbReference>
<dbReference type="InterPro" id="IPR041577">
    <property type="entry name" value="RT_RNaseH_2"/>
</dbReference>
<dbReference type="AlphaFoldDB" id="A0A8T1XDH8"/>
<dbReference type="PANTHER" id="PTHR48475:SF2">
    <property type="entry name" value="RIBONUCLEASE H"/>
    <property type="match status" value="1"/>
</dbReference>
<gene>
    <name evidence="4" type="ORF">ISN44_Un97g000030</name>
</gene>
<dbReference type="CDD" id="cd09279">
    <property type="entry name" value="RNase_HI_like"/>
    <property type="match status" value="1"/>
</dbReference>
<feature type="domain" description="Integrase catalytic" evidence="3">
    <location>
        <begin position="982"/>
        <end position="1140"/>
    </location>
</feature>
<evidence type="ECO:0000259" key="3">
    <source>
        <dbReference type="PROSITE" id="PS50994"/>
    </source>
</evidence>
<evidence type="ECO:0000313" key="5">
    <source>
        <dbReference type="Proteomes" id="UP000694251"/>
    </source>
</evidence>
<dbReference type="EMBL" id="JAEFBJ010000097">
    <property type="protein sequence ID" value="KAG7530384.1"/>
    <property type="molecule type" value="Genomic_DNA"/>
</dbReference>
<dbReference type="Pfam" id="PF00078">
    <property type="entry name" value="RVT_1"/>
    <property type="match status" value="1"/>
</dbReference>
<comment type="caution">
    <text evidence="4">The sequence shown here is derived from an EMBL/GenBank/DDBJ whole genome shotgun (WGS) entry which is preliminary data.</text>
</comment>
<dbReference type="Pfam" id="PF17919">
    <property type="entry name" value="RT_RNaseH_2"/>
    <property type="match status" value="1"/>
</dbReference>
<dbReference type="Pfam" id="PF00665">
    <property type="entry name" value="rve"/>
    <property type="match status" value="1"/>
</dbReference>
<dbReference type="GO" id="GO:0003676">
    <property type="term" value="F:nucleic acid binding"/>
    <property type="evidence" value="ECO:0007669"/>
    <property type="project" value="InterPro"/>
</dbReference>
<keyword evidence="5" id="KW-1185">Reference proteome</keyword>
<feature type="compositionally biased region" description="Acidic residues" evidence="1">
    <location>
        <begin position="55"/>
        <end position="64"/>
    </location>
</feature>
<feature type="region of interest" description="Disordered" evidence="1">
    <location>
        <begin position="1"/>
        <end position="71"/>
    </location>
</feature>
<protein>
    <submittedName>
        <fullName evidence="4">Ribonuclease H domain</fullName>
    </submittedName>
</protein>
<dbReference type="Pfam" id="PF13456">
    <property type="entry name" value="RVT_3"/>
    <property type="match status" value="1"/>
</dbReference>
<feature type="region of interest" description="Disordered" evidence="1">
    <location>
        <begin position="96"/>
        <end position="127"/>
    </location>
</feature>
<feature type="domain" description="RNase H type-1" evidence="2">
    <location>
        <begin position="727"/>
        <end position="856"/>
    </location>
</feature>
<dbReference type="PROSITE" id="PS50879">
    <property type="entry name" value="RNASE_H_1"/>
    <property type="match status" value="1"/>
</dbReference>
<dbReference type="PANTHER" id="PTHR48475">
    <property type="entry name" value="RIBONUCLEASE H"/>
    <property type="match status" value="1"/>
</dbReference>
<evidence type="ECO:0000313" key="4">
    <source>
        <dbReference type="EMBL" id="KAG7530384.1"/>
    </source>
</evidence>
<dbReference type="InterPro" id="IPR001584">
    <property type="entry name" value="Integrase_cat-core"/>
</dbReference>
<reference evidence="4 5" key="1">
    <citation type="submission" date="2020-12" db="EMBL/GenBank/DDBJ databases">
        <title>Concerted genomic and epigenomic changes stabilize Arabidopsis allopolyploids.</title>
        <authorList>
            <person name="Chen Z."/>
        </authorList>
    </citation>
    <scope>NUCLEOTIDE SEQUENCE [LARGE SCALE GENOMIC DNA]</scope>
    <source>
        <strain evidence="4">As9502</strain>
        <tissue evidence="4">Leaf</tissue>
    </source>
</reference>
<name>A0A8T1XDH8_ARASU</name>
<sequence length="1271" mass="142709">MNRPSKRLASINLNPALRTTRKAPKAGRSFTMKDEISLEPIITRPIHPEAKPPEAEGEAADEDAVGNPKFLAGEIGGGLTIEDLEAEKGKTKQVNAVANPEQMAPAANPKGPKRGRGNRETDDDEPEAARGRIFTILGDLAFCQDTAASIKAYPRKADANHNWTRPFNGPNDEVTFHESDTNGLDRPHNDPLVITLTIGDFNVERVLVDTGSTLDIIFLTTLREMKIDMMQIVPTPRPVLGFSGETTMTLGTIKLPVRAKGVTKIVDFSFTDQPTVYNAIIGTTWLNLFRVVASTYHLCLKFPTNEGVKTIWGNQKNARICFMAVHKLRNPVTESAADANHKKAKLGRAEEKSISEQLLQLKIEEARESTIPTPDPVISICLGDAKSERCVEIGGDLGEELTAELTAFLKENINTFAWSPEDLPGVSVNVVSHELNIDPTFKPIKQKRRKLGRERAEAVKAEIMMNPEDQEKTAFYTEQGIFCYRVMPFGLKNAGATYQRFVNKIFALLIGKTMEVYIDDMLVKSMEEKDHITHLRECFKQLNPYNVKFNPAKCRFGVTPTHRGIEANPKQIEALLGMASPQNKREVQHLTGRFEWTTRCEEAFQELKKYLATPPILAKPVIGEPLYLYIAVSDTAVSGVLVREDRGEQKPIFYVSQTFTGAESRYPQMEKLALAVVIPSQSGRLAKWAIELSEYDIEYRNKTCAKSQVLADFIVELPTKEARENPLDTTWLLHVDGSSSKQGSGVGIRLTSPMGEILEQSFRLNFEATNNVAEYEALVAGLNLARGLKIGKIHAFCDSQLVANQFNGEYTARDEKMEAYLVHVQKLAKNFDEFKLTRIPRGENSSADALAALASTSDPNLRRVIPVEFIEKPSIELGEEEHVLSIQISTNQDDPDECSPKWMEPIISYISEGKLPSDKWKARKLKTQAARFVLVDEKLYKWRLSGPLMTCVEGEATCKIMKEIHGGSPTIHQPVELLSSISSAYPFMRWSMDIIGPMHPSKQKKLVLVLTDYFSKWIEAESYASIKDAQVENFVWKHILCRHGIPYEIVTNNGSQFISTRFQGFCDKWGIRLSKSTPRYPQGNGQAEAANKTILDGLKKRLDAKKGSWSDELEGVLWSHRTTPRRATGETPFALVYGTECIIPAEMIVPSLRRSLSPENTPDNTQRLLDELDLIDERRDSTLVRIQNYQNETARHYNSNVRQRRFHEGDRVLQKGFQNTAELNAGKLGMNWEGPYLISKVVRPGVYELADLNGKAVPRSWNAMHLRKYYN</sequence>
<accession>A0A8T1XDH8</accession>
<evidence type="ECO:0000256" key="1">
    <source>
        <dbReference type="SAM" id="MobiDB-lite"/>
    </source>
</evidence>
<dbReference type="OrthoDB" id="775972at2759"/>
<dbReference type="Proteomes" id="UP000694251">
    <property type="component" value="Unassembled WGS sequence"/>
</dbReference>
<dbReference type="GO" id="GO:0015074">
    <property type="term" value="P:DNA integration"/>
    <property type="evidence" value="ECO:0007669"/>
    <property type="project" value="InterPro"/>
</dbReference>
<dbReference type="InterPro" id="IPR000477">
    <property type="entry name" value="RT_dom"/>
</dbReference>
<proteinExistence type="predicted"/>
<dbReference type="InterPro" id="IPR002156">
    <property type="entry name" value="RNaseH_domain"/>
</dbReference>
<evidence type="ECO:0000259" key="2">
    <source>
        <dbReference type="PROSITE" id="PS50879"/>
    </source>
</evidence>